<sequence>MISNEKLHAEVQLRLRDKHTYRRIDKYMKRGGWKKASVKAFTKRTVRKKKSRDTNGKLLKFPNGKQKWKRICRLRRVPLTDEVDVNTPFINSRSHTVYMSTVKRISNLSRSGDLKTYSGKPFTLATMTPEDIDGVYNKPFAPDSAFHGEGQFPALDLSGTKTTKERKDARYTQHKNATRPGHRLFSTTLKRIYICREMIKADNACCRTAFVATATVVGVIATATVVGSVCTIV</sequence>
<organism evidence="1">
    <name type="scientific">viral metagenome</name>
    <dbReference type="NCBI Taxonomy" id="1070528"/>
    <lineage>
        <taxon>unclassified sequences</taxon>
        <taxon>metagenomes</taxon>
        <taxon>organismal metagenomes</taxon>
    </lineage>
</organism>
<dbReference type="EMBL" id="MN739059">
    <property type="protein sequence ID" value="QHS86622.1"/>
    <property type="molecule type" value="Genomic_DNA"/>
</dbReference>
<evidence type="ECO:0000313" key="1">
    <source>
        <dbReference type="EMBL" id="QHS86622.1"/>
    </source>
</evidence>
<reference evidence="1" key="1">
    <citation type="journal article" date="2020" name="Nature">
        <title>Giant virus diversity and host interactions through global metagenomics.</title>
        <authorList>
            <person name="Schulz F."/>
            <person name="Roux S."/>
            <person name="Paez-Espino D."/>
            <person name="Jungbluth S."/>
            <person name="Walsh D.A."/>
            <person name="Denef V.J."/>
            <person name="McMahon K.D."/>
            <person name="Konstantinidis K.T."/>
            <person name="Eloe-Fadrosh E.A."/>
            <person name="Kyrpides N.C."/>
            <person name="Woyke T."/>
        </authorList>
    </citation>
    <scope>NUCLEOTIDE SEQUENCE</scope>
    <source>
        <strain evidence="1">GVMAG-M-3300009422-16</strain>
    </source>
</reference>
<accession>A0A6C0B3I3</accession>
<name>A0A6C0B3I3_9ZZZZ</name>
<dbReference type="AlphaFoldDB" id="A0A6C0B3I3"/>
<proteinExistence type="predicted"/>
<protein>
    <submittedName>
        <fullName evidence="1">Uncharacterized protein</fullName>
    </submittedName>
</protein>